<proteinExistence type="predicted"/>
<evidence type="ECO:0000313" key="1">
    <source>
        <dbReference type="EMBL" id="CAG8637982.1"/>
    </source>
</evidence>
<gene>
    <name evidence="1" type="ORF">DHETER_LOCUS8703</name>
</gene>
<dbReference type="Proteomes" id="UP000789702">
    <property type="component" value="Unassembled WGS sequence"/>
</dbReference>
<organism evidence="1 2">
    <name type="scientific">Dentiscutata heterogama</name>
    <dbReference type="NCBI Taxonomy" id="1316150"/>
    <lineage>
        <taxon>Eukaryota</taxon>
        <taxon>Fungi</taxon>
        <taxon>Fungi incertae sedis</taxon>
        <taxon>Mucoromycota</taxon>
        <taxon>Glomeromycotina</taxon>
        <taxon>Glomeromycetes</taxon>
        <taxon>Diversisporales</taxon>
        <taxon>Gigasporaceae</taxon>
        <taxon>Dentiscutata</taxon>
    </lineage>
</organism>
<name>A0ACA9NAD7_9GLOM</name>
<evidence type="ECO:0000313" key="2">
    <source>
        <dbReference type="Proteomes" id="UP000789702"/>
    </source>
</evidence>
<reference evidence="1" key="1">
    <citation type="submission" date="2021-06" db="EMBL/GenBank/DDBJ databases">
        <authorList>
            <person name="Kallberg Y."/>
            <person name="Tangrot J."/>
            <person name="Rosling A."/>
        </authorList>
    </citation>
    <scope>NUCLEOTIDE SEQUENCE</scope>
    <source>
        <strain evidence="1">IL203A</strain>
    </source>
</reference>
<protein>
    <submittedName>
        <fullName evidence="1">9317_t:CDS:1</fullName>
    </submittedName>
</protein>
<feature type="non-terminal residue" evidence="1">
    <location>
        <position position="1"/>
    </location>
</feature>
<comment type="caution">
    <text evidence="1">The sequence shown here is derived from an EMBL/GenBank/DDBJ whole genome shotgun (WGS) entry which is preliminary data.</text>
</comment>
<dbReference type="EMBL" id="CAJVPU010014158">
    <property type="protein sequence ID" value="CAG8637982.1"/>
    <property type="molecule type" value="Genomic_DNA"/>
</dbReference>
<keyword evidence="2" id="KW-1185">Reference proteome</keyword>
<accession>A0ACA9NAD7</accession>
<sequence length="70" mass="7620">DEFHEYFLGEERNEIISTEISDSAKGGEGGVVHLFDTILFENIIASDGCVVVVAGDKTSYLAVLTSRKNI</sequence>